<dbReference type="PANTHER" id="PTHR15960:SF5">
    <property type="entry name" value="LD44032P"/>
    <property type="match status" value="1"/>
</dbReference>
<feature type="domain" description="UBA" evidence="2">
    <location>
        <begin position="273"/>
        <end position="318"/>
    </location>
</feature>
<protein>
    <submittedName>
        <fullName evidence="4">Uncharacterized protein LOC100904849</fullName>
    </submittedName>
</protein>
<dbReference type="Proteomes" id="UP000694867">
    <property type="component" value="Unplaced"/>
</dbReference>
<dbReference type="InterPro" id="IPR038870">
    <property type="entry name" value="UBAP1"/>
</dbReference>
<organism evidence="3 4">
    <name type="scientific">Galendromus occidentalis</name>
    <name type="common">western predatory mite</name>
    <dbReference type="NCBI Taxonomy" id="34638"/>
    <lineage>
        <taxon>Eukaryota</taxon>
        <taxon>Metazoa</taxon>
        <taxon>Ecdysozoa</taxon>
        <taxon>Arthropoda</taxon>
        <taxon>Chelicerata</taxon>
        <taxon>Arachnida</taxon>
        <taxon>Acari</taxon>
        <taxon>Parasitiformes</taxon>
        <taxon>Mesostigmata</taxon>
        <taxon>Gamasina</taxon>
        <taxon>Phytoseioidea</taxon>
        <taxon>Phytoseiidae</taxon>
        <taxon>Typhlodrominae</taxon>
        <taxon>Galendromus</taxon>
    </lineage>
</organism>
<evidence type="ECO:0000313" key="4">
    <source>
        <dbReference type="RefSeq" id="XP_003741522.1"/>
    </source>
</evidence>
<dbReference type="CDD" id="cd14316">
    <property type="entry name" value="UBA2_UBAP1_like"/>
    <property type="match status" value="1"/>
</dbReference>
<gene>
    <name evidence="4" type="primary">LOC100904849</name>
</gene>
<accession>A0AAJ6QRJ9</accession>
<dbReference type="GO" id="GO:0000813">
    <property type="term" value="C:ESCRT I complex"/>
    <property type="evidence" value="ECO:0007669"/>
    <property type="project" value="InterPro"/>
</dbReference>
<sequence length="318" mass="34588">MMRRECHPLDGVPVKITLRPPKAITVPSHFLKTDLPASLEQDYDFSLEHRVLQEAQNLRESQAKLEALRPTTAAPVGEFTTLTPSQPSSSASPEGTSPPTPPTTISITEFEPEAFSPFDQVELQTINDLEELHSIFGGVKVSASDLESKPRVTSELSSMKNLFDGEQLKKIGQAHSSAPSGSPHHYHNLNGAQAAVPAPSPTDPFKDLSKKHQAVAREICSMGFPASRVALAVMDLGDDKGKVVDHLCLLEKLVGEGFEAPDVSQALQFMSHDLDKSREFLKNMAQLTDLGFPKGDIAVALKLHNSDRDKALDELLKG</sequence>
<keyword evidence="3" id="KW-1185">Reference proteome</keyword>
<feature type="region of interest" description="Disordered" evidence="1">
    <location>
        <begin position="172"/>
        <end position="205"/>
    </location>
</feature>
<proteinExistence type="predicted"/>
<dbReference type="GO" id="GO:0043130">
    <property type="term" value="F:ubiquitin binding"/>
    <property type="evidence" value="ECO:0007669"/>
    <property type="project" value="InterPro"/>
</dbReference>
<dbReference type="SUPFAM" id="SSF46934">
    <property type="entry name" value="UBA-like"/>
    <property type="match status" value="1"/>
</dbReference>
<dbReference type="GeneID" id="100904849"/>
<name>A0AAJ6QRJ9_9ACAR</name>
<dbReference type="InterPro" id="IPR015940">
    <property type="entry name" value="UBA"/>
</dbReference>
<evidence type="ECO:0000259" key="2">
    <source>
        <dbReference type="PROSITE" id="PS50030"/>
    </source>
</evidence>
<dbReference type="PROSITE" id="PS50030">
    <property type="entry name" value="UBA"/>
    <property type="match status" value="1"/>
</dbReference>
<dbReference type="InterPro" id="IPR009060">
    <property type="entry name" value="UBA-like_sf"/>
</dbReference>
<dbReference type="PANTHER" id="PTHR15960">
    <property type="entry name" value="LD44032P"/>
    <property type="match status" value="1"/>
</dbReference>
<feature type="compositionally biased region" description="Low complexity" evidence="1">
    <location>
        <begin position="174"/>
        <end position="183"/>
    </location>
</feature>
<reference evidence="4" key="1">
    <citation type="submission" date="2025-08" db="UniProtKB">
        <authorList>
            <consortium name="RefSeq"/>
        </authorList>
    </citation>
    <scope>IDENTIFICATION</scope>
</reference>
<dbReference type="AlphaFoldDB" id="A0AAJ6QRJ9"/>
<dbReference type="Gene3D" id="1.20.120.1920">
    <property type="entry name" value="UBAP1 SOUBA domain"/>
    <property type="match status" value="1"/>
</dbReference>
<dbReference type="KEGG" id="goe:100904849"/>
<dbReference type="InterPro" id="IPR042575">
    <property type="entry name" value="UBAP1_C"/>
</dbReference>
<evidence type="ECO:0000313" key="3">
    <source>
        <dbReference type="Proteomes" id="UP000694867"/>
    </source>
</evidence>
<dbReference type="GO" id="GO:0043162">
    <property type="term" value="P:ubiquitin-dependent protein catabolic process via the multivesicular body sorting pathway"/>
    <property type="evidence" value="ECO:0007669"/>
    <property type="project" value="InterPro"/>
</dbReference>
<dbReference type="RefSeq" id="XP_003741522.1">
    <property type="nucleotide sequence ID" value="XM_003741474.1"/>
</dbReference>
<evidence type="ECO:0000256" key="1">
    <source>
        <dbReference type="SAM" id="MobiDB-lite"/>
    </source>
</evidence>
<feature type="region of interest" description="Disordered" evidence="1">
    <location>
        <begin position="70"/>
        <end position="106"/>
    </location>
</feature>
<feature type="compositionally biased region" description="Low complexity" evidence="1">
    <location>
        <begin position="80"/>
        <end position="95"/>
    </location>
</feature>